<dbReference type="InterPro" id="IPR011990">
    <property type="entry name" value="TPR-like_helical_dom_sf"/>
</dbReference>
<dbReference type="Proteomes" id="UP000648257">
    <property type="component" value="Unassembled WGS sequence"/>
</dbReference>
<evidence type="ECO:0000313" key="1">
    <source>
        <dbReference type="EMBL" id="MBC3808558.1"/>
    </source>
</evidence>
<name>A0ABR6X749_9BURK</name>
<dbReference type="SUPFAM" id="SSF48452">
    <property type="entry name" value="TPR-like"/>
    <property type="match status" value="1"/>
</dbReference>
<comment type="caution">
    <text evidence="1">The sequence shown here is derived from an EMBL/GenBank/DDBJ whole genome shotgun (WGS) entry which is preliminary data.</text>
</comment>
<dbReference type="Gene3D" id="1.20.58.320">
    <property type="entry name" value="TPR-like"/>
    <property type="match status" value="1"/>
</dbReference>
<dbReference type="EMBL" id="JACOFW010000017">
    <property type="protein sequence ID" value="MBC3808558.1"/>
    <property type="molecule type" value="Genomic_DNA"/>
</dbReference>
<proteinExistence type="predicted"/>
<dbReference type="RefSeq" id="WP_186923634.1">
    <property type="nucleotide sequence ID" value="NZ_JACOFW010000017.1"/>
</dbReference>
<keyword evidence="2" id="KW-1185">Reference proteome</keyword>
<evidence type="ECO:0000313" key="2">
    <source>
        <dbReference type="Proteomes" id="UP000648257"/>
    </source>
</evidence>
<gene>
    <name evidence="1" type="ORF">H8K52_14530</name>
</gene>
<protein>
    <submittedName>
        <fullName evidence="1">DUF924 family protein</fullName>
    </submittedName>
</protein>
<reference evidence="1 2" key="1">
    <citation type="submission" date="2020-08" db="EMBL/GenBank/DDBJ databases">
        <title>Novel species isolated from subtropical streams in China.</title>
        <authorList>
            <person name="Lu H."/>
        </authorList>
    </citation>
    <scope>NUCLEOTIDE SEQUENCE [LARGE SCALE GENOMIC DNA]</scope>
    <source>
        <strain evidence="1 2">KACC 16656</strain>
    </source>
</reference>
<organism evidence="1 2">
    <name type="scientific">Undibacterium seohonense</name>
    <dbReference type="NCBI Taxonomy" id="1344950"/>
    <lineage>
        <taxon>Bacteria</taxon>
        <taxon>Pseudomonadati</taxon>
        <taxon>Pseudomonadota</taxon>
        <taxon>Betaproteobacteria</taxon>
        <taxon>Burkholderiales</taxon>
        <taxon>Oxalobacteraceae</taxon>
        <taxon>Undibacterium</taxon>
    </lineage>
</organism>
<sequence length="38" mass="4806">MFQDIIQFWFEEIDSKKWWSVDSEFDQLIHSRFHSVML</sequence>
<accession>A0ABR6X749</accession>